<feature type="domain" description="PPM-type phosphatase" evidence="2">
    <location>
        <begin position="99"/>
        <end position="403"/>
    </location>
</feature>
<dbReference type="InterPro" id="IPR001932">
    <property type="entry name" value="PPM-type_phosphatase-like_dom"/>
</dbReference>
<dbReference type="EMBL" id="OU015567">
    <property type="protein sequence ID" value="CAG5111932.1"/>
    <property type="molecule type" value="Genomic_DNA"/>
</dbReference>
<dbReference type="InterPro" id="IPR036457">
    <property type="entry name" value="PPM-type-like_dom_sf"/>
</dbReference>
<evidence type="ECO:0000259" key="2">
    <source>
        <dbReference type="PROSITE" id="PS51746"/>
    </source>
</evidence>
<gene>
    <name evidence="3" type="ORF">OKIOD_LOCUS14968</name>
</gene>
<dbReference type="PROSITE" id="PS51746">
    <property type="entry name" value="PPM_2"/>
    <property type="match status" value="1"/>
</dbReference>
<accession>A0ABN7T986</accession>
<feature type="region of interest" description="Disordered" evidence="1">
    <location>
        <begin position="470"/>
        <end position="489"/>
    </location>
</feature>
<sequence>MTNLGSSAIAWLSPTRVAQVFTESTNSFFPCRPVPISSLPATPEFIFSKNTEKKFFFQKQRKTELQIKKDEDFTCFTVKSTTKTSFRKTMTKTMGWRLASSAAAEQGDRDYMEDVTSVQFERVSSSKGSTEDASFAVYDGHGGSEASLFAKDHLMEFIKEEEGFYSRDVETVMRAIRSGFLSCHEAMLEKRPKWPYRHNHLSNAGTTVALVIIRGDLMYVAHAGDSAVIMATQKDKKTPLQAMLLTEDHKPESPKEKSRIERNGGRVLKSKSSYRVCWERVNHPGTKFEWTDHMPYLGIARSLGDFWSWNERSKTYLVSPVPDIKVYDLEKTGARYIILVSDGITNTMRARDMVGIVADFEERKKRGEVKGVTAASVLVKKALSLWSDHHKRADNSSAIVVKIEKALIEAKNAKGSFLESWVSTENNRLVRTPVSENRAKKILELRFQEVDQQLKTPRKRMIHECNNLLSPEESVDSPPSKKAKTAVKLKPRRSLRLAVKSCDPLLTRSAARKRSSL</sequence>
<dbReference type="Proteomes" id="UP001158576">
    <property type="component" value="Chromosome 2"/>
</dbReference>
<evidence type="ECO:0000256" key="1">
    <source>
        <dbReference type="SAM" id="MobiDB-lite"/>
    </source>
</evidence>
<dbReference type="PANTHER" id="PTHR47992">
    <property type="entry name" value="PROTEIN PHOSPHATASE"/>
    <property type="match status" value="1"/>
</dbReference>
<evidence type="ECO:0000313" key="3">
    <source>
        <dbReference type="EMBL" id="CAG5111932.1"/>
    </source>
</evidence>
<dbReference type="InterPro" id="IPR015655">
    <property type="entry name" value="PP2C"/>
</dbReference>
<dbReference type="CDD" id="cd00143">
    <property type="entry name" value="PP2Cc"/>
    <property type="match status" value="1"/>
</dbReference>
<organism evidence="3 4">
    <name type="scientific">Oikopleura dioica</name>
    <name type="common">Tunicate</name>
    <dbReference type="NCBI Taxonomy" id="34765"/>
    <lineage>
        <taxon>Eukaryota</taxon>
        <taxon>Metazoa</taxon>
        <taxon>Chordata</taxon>
        <taxon>Tunicata</taxon>
        <taxon>Appendicularia</taxon>
        <taxon>Copelata</taxon>
        <taxon>Oikopleuridae</taxon>
        <taxon>Oikopleura</taxon>
    </lineage>
</organism>
<dbReference type="Pfam" id="PF00481">
    <property type="entry name" value="PP2C"/>
    <property type="match status" value="1"/>
</dbReference>
<proteinExistence type="predicted"/>
<evidence type="ECO:0000313" key="4">
    <source>
        <dbReference type="Proteomes" id="UP001158576"/>
    </source>
</evidence>
<name>A0ABN7T986_OIKDI</name>
<keyword evidence="4" id="KW-1185">Reference proteome</keyword>
<dbReference type="SUPFAM" id="SSF81606">
    <property type="entry name" value="PP2C-like"/>
    <property type="match status" value="1"/>
</dbReference>
<dbReference type="Gene3D" id="3.60.40.10">
    <property type="entry name" value="PPM-type phosphatase domain"/>
    <property type="match status" value="1"/>
</dbReference>
<reference evidence="3 4" key="1">
    <citation type="submission" date="2021-04" db="EMBL/GenBank/DDBJ databases">
        <authorList>
            <person name="Bliznina A."/>
        </authorList>
    </citation>
    <scope>NUCLEOTIDE SEQUENCE [LARGE SCALE GENOMIC DNA]</scope>
</reference>
<protein>
    <submittedName>
        <fullName evidence="3">Oidioi.mRNA.OKI2018_I69.chr2.g6203.t1.cds</fullName>
    </submittedName>
</protein>
<dbReference type="SMART" id="SM00332">
    <property type="entry name" value="PP2Cc"/>
    <property type="match status" value="1"/>
</dbReference>